<keyword evidence="2" id="KW-1185">Reference proteome</keyword>
<evidence type="ECO:0000313" key="2">
    <source>
        <dbReference type="Proteomes" id="UP000762676"/>
    </source>
</evidence>
<reference evidence="1 2" key="1">
    <citation type="journal article" date="2021" name="Elife">
        <title>Chloroplast acquisition without the gene transfer in kleptoplastic sea slugs, Plakobranchus ocellatus.</title>
        <authorList>
            <person name="Maeda T."/>
            <person name="Takahashi S."/>
            <person name="Yoshida T."/>
            <person name="Shimamura S."/>
            <person name="Takaki Y."/>
            <person name="Nagai Y."/>
            <person name="Toyoda A."/>
            <person name="Suzuki Y."/>
            <person name="Arimoto A."/>
            <person name="Ishii H."/>
            <person name="Satoh N."/>
            <person name="Nishiyama T."/>
            <person name="Hasebe M."/>
            <person name="Maruyama T."/>
            <person name="Minagawa J."/>
            <person name="Obokata J."/>
            <person name="Shigenobu S."/>
        </authorList>
    </citation>
    <scope>NUCLEOTIDE SEQUENCE [LARGE SCALE GENOMIC DNA]</scope>
</reference>
<dbReference type="GO" id="GO:0003743">
    <property type="term" value="F:translation initiation factor activity"/>
    <property type="evidence" value="ECO:0007669"/>
    <property type="project" value="UniProtKB-KW"/>
</dbReference>
<protein>
    <submittedName>
        <fullName evidence="1">Eukaryotic translation initiation factor 3 subunit F</fullName>
    </submittedName>
</protein>
<comment type="caution">
    <text evidence="1">The sequence shown here is derived from an EMBL/GenBank/DDBJ whole genome shotgun (WGS) entry which is preliminary data.</text>
</comment>
<accession>A0AAV4FPN4</accession>
<sequence length="111" mass="12999">MVQKKIQTFEMWCYRRLLKVPWTEKKTNKEIIQSQKADVGKRLLQQLMKRKLSVTVSPQSSATNAPADQYINLKATFNQYAGCCRRKSQIQELPVAGYPFYRRVDWGKLLS</sequence>
<name>A0AAV4FPN4_9GAST</name>
<gene>
    <name evidence="1" type="ORF">ElyMa_002178600</name>
</gene>
<keyword evidence="1" id="KW-0396">Initiation factor</keyword>
<dbReference type="Proteomes" id="UP000762676">
    <property type="component" value="Unassembled WGS sequence"/>
</dbReference>
<dbReference type="AlphaFoldDB" id="A0AAV4FPN4"/>
<proteinExistence type="predicted"/>
<keyword evidence="1" id="KW-0648">Protein biosynthesis</keyword>
<organism evidence="1 2">
    <name type="scientific">Elysia marginata</name>
    <dbReference type="NCBI Taxonomy" id="1093978"/>
    <lineage>
        <taxon>Eukaryota</taxon>
        <taxon>Metazoa</taxon>
        <taxon>Spiralia</taxon>
        <taxon>Lophotrochozoa</taxon>
        <taxon>Mollusca</taxon>
        <taxon>Gastropoda</taxon>
        <taxon>Heterobranchia</taxon>
        <taxon>Euthyneura</taxon>
        <taxon>Panpulmonata</taxon>
        <taxon>Sacoglossa</taxon>
        <taxon>Placobranchoidea</taxon>
        <taxon>Plakobranchidae</taxon>
        <taxon>Elysia</taxon>
    </lineage>
</organism>
<evidence type="ECO:0000313" key="1">
    <source>
        <dbReference type="EMBL" id="GFR75079.1"/>
    </source>
</evidence>
<dbReference type="EMBL" id="BMAT01004525">
    <property type="protein sequence ID" value="GFR75079.1"/>
    <property type="molecule type" value="Genomic_DNA"/>
</dbReference>